<protein>
    <submittedName>
        <fullName evidence="4">Uncharacterized protein</fullName>
    </submittedName>
</protein>
<gene>
    <name evidence="4" type="ORF">CCMP2556_LOCUS55331</name>
</gene>
<reference evidence="4 5" key="1">
    <citation type="submission" date="2024-02" db="EMBL/GenBank/DDBJ databases">
        <authorList>
            <person name="Chen Y."/>
            <person name="Shah S."/>
            <person name="Dougan E. K."/>
            <person name="Thang M."/>
            <person name="Chan C."/>
        </authorList>
    </citation>
    <scope>NUCLEOTIDE SEQUENCE [LARGE SCALE GENOMIC DNA]</scope>
</reference>
<organism evidence="4 5">
    <name type="scientific">Durusdinium trenchii</name>
    <dbReference type="NCBI Taxonomy" id="1381693"/>
    <lineage>
        <taxon>Eukaryota</taxon>
        <taxon>Sar</taxon>
        <taxon>Alveolata</taxon>
        <taxon>Dinophyceae</taxon>
        <taxon>Suessiales</taxon>
        <taxon>Symbiodiniaceae</taxon>
        <taxon>Durusdinium</taxon>
    </lineage>
</organism>
<keyword evidence="2" id="KW-1133">Transmembrane helix</keyword>
<sequence length="58" mass="6249">MRTVVAFGGEHKELQRFSQALVQARRGGVRNGFKIGAGMGYTMPPGGVRGCRRSVKGQ</sequence>
<dbReference type="EMBL" id="CAXAMN010028917">
    <property type="protein sequence ID" value="CAK9118157.1"/>
    <property type="molecule type" value="Genomic_DNA"/>
</dbReference>
<keyword evidence="5" id="KW-1185">Reference proteome</keyword>
<name>A0ABP0T0I4_9DINO</name>
<evidence type="ECO:0000256" key="2">
    <source>
        <dbReference type="ARBA" id="ARBA00022989"/>
    </source>
</evidence>
<proteinExistence type="predicted"/>
<dbReference type="Proteomes" id="UP001642484">
    <property type="component" value="Unassembled WGS sequence"/>
</dbReference>
<evidence type="ECO:0000313" key="5">
    <source>
        <dbReference type="Proteomes" id="UP001642484"/>
    </source>
</evidence>
<keyword evidence="3" id="KW-0472">Membrane</keyword>
<keyword evidence="1" id="KW-0812">Transmembrane</keyword>
<dbReference type="InterPro" id="IPR036640">
    <property type="entry name" value="ABC1_TM_sf"/>
</dbReference>
<evidence type="ECO:0000256" key="1">
    <source>
        <dbReference type="ARBA" id="ARBA00022692"/>
    </source>
</evidence>
<evidence type="ECO:0000313" key="4">
    <source>
        <dbReference type="EMBL" id="CAK9118157.1"/>
    </source>
</evidence>
<comment type="caution">
    <text evidence="4">The sequence shown here is derived from an EMBL/GenBank/DDBJ whole genome shotgun (WGS) entry which is preliminary data.</text>
</comment>
<evidence type="ECO:0000256" key="3">
    <source>
        <dbReference type="ARBA" id="ARBA00023136"/>
    </source>
</evidence>
<accession>A0ABP0T0I4</accession>
<dbReference type="Gene3D" id="1.20.1560.10">
    <property type="entry name" value="ABC transporter type 1, transmembrane domain"/>
    <property type="match status" value="1"/>
</dbReference>